<comment type="catalytic activity">
    <reaction evidence="10 11 12">
        <text>L-cysteinyl-[protein] + hexadecanoyl-CoA = S-hexadecanoyl-L-cysteinyl-[protein] + CoA</text>
        <dbReference type="Rhea" id="RHEA:36683"/>
        <dbReference type="Rhea" id="RHEA-COMP:10131"/>
        <dbReference type="Rhea" id="RHEA-COMP:11032"/>
        <dbReference type="ChEBI" id="CHEBI:29950"/>
        <dbReference type="ChEBI" id="CHEBI:57287"/>
        <dbReference type="ChEBI" id="CHEBI:57379"/>
        <dbReference type="ChEBI" id="CHEBI:74151"/>
        <dbReference type="EC" id="2.3.1.225"/>
    </reaction>
</comment>
<dbReference type="GO" id="GO:0005789">
    <property type="term" value="C:endoplasmic reticulum membrane"/>
    <property type="evidence" value="ECO:0007669"/>
    <property type="project" value="UniProtKB-SubCell"/>
</dbReference>
<feature type="transmembrane region" description="Helical" evidence="11 12">
    <location>
        <begin position="9"/>
        <end position="30"/>
    </location>
</feature>
<dbReference type="PROSITE" id="PS50216">
    <property type="entry name" value="DHHC"/>
    <property type="match status" value="1"/>
</dbReference>
<name>A0A6S6WAV4_9PLEO</name>
<evidence type="ECO:0000256" key="2">
    <source>
        <dbReference type="ARBA" id="ARBA00022679"/>
    </source>
</evidence>
<dbReference type="InterPro" id="IPR001594">
    <property type="entry name" value="Palmitoyltrfase_DHHC"/>
</dbReference>
<evidence type="ECO:0000256" key="8">
    <source>
        <dbReference type="ARBA" id="ARBA00023288"/>
    </source>
</evidence>
<sequence length="461" mass="53259">MPDFQIQNLAVPSVYLLILFLGYPSQYLLMHLEPRPLSEKEIWAANVLLVLIFITYTRSVFVDAGRIPRDWVERVGGSGDGKEIGGEGEGKEGGKGKSRKWCRKCDAAKPPRAHHCKECKRCIPKMDHHCPWTNNCVSTTTFPHFLRFLLYTTAGLSLLQCFLFPRLLHLWNNLDLPSYLGPTPLQLAHLFTILIANTLTLFVLAVLLLRNIWCLAVNTTTIEGWEIERHRTLVRRARQFGGYLAAPDGVKVRIRKQEFPYDIGIWSNIVEGMGSRNPLNWFNPFARTMPLERGLRFETNGFESEDKVWPPPDPERNYRRSAVPVDKDAFRFVDSTLSREDEVKAFKERQAEDAVRRRRGYEERIDFEVEEEDEEGVREEDEYGYGSDEAEEEEEPRKNKLGDDERENVAAWRNSEGERLKDFGVDEDVEFYDEQDDDDVPLSELLARKRAASMSTHQNLS</sequence>
<evidence type="ECO:0000313" key="15">
    <source>
        <dbReference type="EMBL" id="CAE7202314.1"/>
    </source>
</evidence>
<feature type="active site" description="S-palmitoyl cysteine intermediate" evidence="11">
    <location>
        <position position="130"/>
    </location>
</feature>
<proteinExistence type="inferred from homology"/>
<reference evidence="15" key="1">
    <citation type="submission" date="2021-02" db="EMBL/GenBank/DDBJ databases">
        <authorList>
            <person name="Syme A R."/>
            <person name="Syme A R."/>
            <person name="Moolhuijzen P."/>
        </authorList>
    </citation>
    <scope>NUCLEOTIDE SEQUENCE</scope>
    <source>
        <strain evidence="15">W1-1</strain>
    </source>
</reference>
<keyword evidence="9 11" id="KW-0012">Acyltransferase</keyword>
<keyword evidence="2 11" id="KW-0808">Transferase</keyword>
<dbReference type="Proteomes" id="UP000472372">
    <property type="component" value="Chromosome 8"/>
</dbReference>
<feature type="domain" description="Palmitoyltransferase DHHC" evidence="14">
    <location>
        <begin position="97"/>
        <end position="226"/>
    </location>
</feature>
<feature type="region of interest" description="Disordered" evidence="13">
    <location>
        <begin position="367"/>
        <end position="417"/>
    </location>
</feature>
<dbReference type="EC" id="2.3.1.225" evidence="11"/>
<feature type="transmembrane region" description="Helical" evidence="11 12">
    <location>
        <begin position="148"/>
        <end position="168"/>
    </location>
</feature>
<dbReference type="HAMAP" id="MF_03199">
    <property type="entry name" value="DHHC_PAT_PFA4"/>
    <property type="match status" value="1"/>
</dbReference>
<feature type="transmembrane region" description="Helical" evidence="11 12">
    <location>
        <begin position="42"/>
        <end position="61"/>
    </location>
</feature>
<dbReference type="GO" id="GO:0019706">
    <property type="term" value="F:protein-cysteine S-palmitoyltransferase activity"/>
    <property type="evidence" value="ECO:0007669"/>
    <property type="project" value="UniProtKB-UniRule"/>
</dbReference>
<evidence type="ECO:0000256" key="7">
    <source>
        <dbReference type="ARBA" id="ARBA00023139"/>
    </source>
</evidence>
<keyword evidence="5 11" id="KW-1133">Transmembrane helix</keyword>
<dbReference type="InterPro" id="IPR033682">
    <property type="entry name" value="PFA4"/>
</dbReference>
<comment type="function">
    <text evidence="11">Mediates the reversible addition of palmitate to target proteins, thereby regulating their membrane association and biological function.</text>
</comment>
<comment type="subcellular location">
    <subcellularLocation>
        <location evidence="11">Endoplasmic reticulum membrane</location>
        <topology evidence="11">Multi-pass membrane protein</topology>
    </subcellularLocation>
    <subcellularLocation>
        <location evidence="1">Membrane</location>
        <topology evidence="1">Multi-pass membrane protein</topology>
    </subcellularLocation>
</comment>
<evidence type="ECO:0000256" key="11">
    <source>
        <dbReference type="HAMAP-Rule" id="MF_03199"/>
    </source>
</evidence>
<evidence type="ECO:0000256" key="9">
    <source>
        <dbReference type="ARBA" id="ARBA00023315"/>
    </source>
</evidence>
<evidence type="ECO:0000256" key="10">
    <source>
        <dbReference type="ARBA" id="ARBA00048048"/>
    </source>
</evidence>
<evidence type="ECO:0000256" key="13">
    <source>
        <dbReference type="SAM" id="MobiDB-lite"/>
    </source>
</evidence>
<accession>A0A6S6WAV4</accession>
<dbReference type="AlphaFoldDB" id="A0A6S6WAV4"/>
<keyword evidence="3 11" id="KW-0812">Transmembrane</keyword>
<dbReference type="InterPro" id="IPR039859">
    <property type="entry name" value="PFA4/ZDH16/20/ERF2-like"/>
</dbReference>
<dbReference type="PANTHER" id="PTHR12246">
    <property type="entry name" value="PALMITOYLTRANSFERASE ZDHHC16"/>
    <property type="match status" value="1"/>
</dbReference>
<evidence type="ECO:0000256" key="3">
    <source>
        <dbReference type="ARBA" id="ARBA00022692"/>
    </source>
</evidence>
<keyword evidence="8 11" id="KW-0449">Lipoprotein</keyword>
<feature type="compositionally biased region" description="Basic and acidic residues" evidence="13">
    <location>
        <begin position="80"/>
        <end position="95"/>
    </location>
</feature>
<keyword evidence="7 11" id="KW-0564">Palmitate</keyword>
<dbReference type="EMBL" id="HG992984">
    <property type="protein sequence ID" value="CAE7202314.1"/>
    <property type="molecule type" value="Genomic_DNA"/>
</dbReference>
<evidence type="ECO:0000256" key="6">
    <source>
        <dbReference type="ARBA" id="ARBA00023136"/>
    </source>
</evidence>
<feature type="transmembrane region" description="Helical" evidence="11 12">
    <location>
        <begin position="188"/>
        <end position="209"/>
    </location>
</feature>
<evidence type="ECO:0000313" key="16">
    <source>
        <dbReference type="Proteomes" id="UP000472372"/>
    </source>
</evidence>
<feature type="region of interest" description="Disordered" evidence="13">
    <location>
        <begin position="78"/>
        <end position="98"/>
    </location>
</feature>
<protein>
    <recommendedName>
        <fullName evidence="11">Palmitoyltransferase PFA4</fullName>
        <ecNumber evidence="11">2.3.1.225</ecNumber>
    </recommendedName>
    <alternativeName>
        <fullName evidence="11">Protein S-acyltransferase</fullName>
        <shortName evidence="11">PAT</shortName>
    </alternativeName>
    <alternativeName>
        <fullName evidence="11">Protein fatty acyltransferase 4</fullName>
    </alternativeName>
</protein>
<evidence type="ECO:0000259" key="14">
    <source>
        <dbReference type="Pfam" id="PF01529"/>
    </source>
</evidence>
<keyword evidence="4 11" id="KW-0256">Endoplasmic reticulum</keyword>
<comment type="similarity">
    <text evidence="11">Belongs to the DHHC palmitoyltransferase family. PFA4 subfamily.</text>
</comment>
<comment type="domain">
    <text evidence="11 12">The DHHC domain is required for palmitoyltransferase activity.</text>
</comment>
<feature type="compositionally biased region" description="Acidic residues" evidence="13">
    <location>
        <begin position="368"/>
        <end position="394"/>
    </location>
</feature>
<evidence type="ECO:0000256" key="1">
    <source>
        <dbReference type="ARBA" id="ARBA00004141"/>
    </source>
</evidence>
<evidence type="ECO:0000256" key="5">
    <source>
        <dbReference type="ARBA" id="ARBA00022989"/>
    </source>
</evidence>
<evidence type="ECO:0000256" key="12">
    <source>
        <dbReference type="RuleBase" id="RU079119"/>
    </source>
</evidence>
<evidence type="ECO:0000256" key="4">
    <source>
        <dbReference type="ARBA" id="ARBA00022824"/>
    </source>
</evidence>
<dbReference type="Pfam" id="PF01529">
    <property type="entry name" value="DHHC"/>
    <property type="match status" value="1"/>
</dbReference>
<organism evidence="15 16">
    <name type="scientific">Pyrenophora teres f. teres</name>
    <dbReference type="NCBI Taxonomy" id="97479"/>
    <lineage>
        <taxon>Eukaryota</taxon>
        <taxon>Fungi</taxon>
        <taxon>Dikarya</taxon>
        <taxon>Ascomycota</taxon>
        <taxon>Pezizomycotina</taxon>
        <taxon>Dothideomycetes</taxon>
        <taxon>Pleosporomycetidae</taxon>
        <taxon>Pleosporales</taxon>
        <taxon>Pleosporineae</taxon>
        <taxon>Pleosporaceae</taxon>
        <taxon>Pyrenophora</taxon>
    </lineage>
</organism>
<gene>
    <name evidence="11" type="primary">PFA4</name>
    <name evidence="15" type="ORF">PTTW11_09012</name>
</gene>
<keyword evidence="6 11" id="KW-0472">Membrane</keyword>